<name>A0ABQ8KVS4_9APHY</name>
<dbReference type="RefSeq" id="XP_047784229.1">
    <property type="nucleotide sequence ID" value="XM_047917218.1"/>
</dbReference>
<feature type="region of interest" description="Disordered" evidence="1">
    <location>
        <begin position="132"/>
        <end position="154"/>
    </location>
</feature>
<dbReference type="Proteomes" id="UP000814176">
    <property type="component" value="Unassembled WGS sequence"/>
</dbReference>
<sequence length="246" mass="26923">MPQPSPFTTPRSQPIPFPSSAASHARDPWNAFREGSSSSSSAQSMSSRGSSDMVFHMDPESTTPGRRPYYQPYGGGHAPAYLPQTSAAPPPFPNMSTRCSGCSRQFIPRSDVAARLRLCEYCRAPPRAPVQHAAPMDRGRQYTERSRREHRPRYASVTSDVALYAPNSSNTRRQDRHKGIRPTGPAPAAQPVGTDTTVMGRFFPAALAETSNDALLESLGEARPTSAPHSVVPRSSAMRRSVWSRR</sequence>
<feature type="region of interest" description="Disordered" evidence="1">
    <location>
        <begin position="221"/>
        <end position="246"/>
    </location>
</feature>
<keyword evidence="3" id="KW-1185">Reference proteome</keyword>
<protein>
    <submittedName>
        <fullName evidence="2">Uncharacterized protein</fullName>
    </submittedName>
</protein>
<gene>
    <name evidence="2" type="ORF">C8Q71DRAFT_239191</name>
</gene>
<proteinExistence type="predicted"/>
<feature type="compositionally biased region" description="Low complexity" evidence="1">
    <location>
        <begin position="36"/>
        <end position="51"/>
    </location>
</feature>
<comment type="caution">
    <text evidence="2">The sequence shown here is derived from an EMBL/GenBank/DDBJ whole genome shotgun (WGS) entry which is preliminary data.</text>
</comment>
<accession>A0ABQ8KVS4</accession>
<feature type="region of interest" description="Disordered" evidence="1">
    <location>
        <begin position="1"/>
        <end position="77"/>
    </location>
</feature>
<evidence type="ECO:0000256" key="1">
    <source>
        <dbReference type="SAM" id="MobiDB-lite"/>
    </source>
</evidence>
<evidence type="ECO:0000313" key="3">
    <source>
        <dbReference type="Proteomes" id="UP000814176"/>
    </source>
</evidence>
<dbReference type="GeneID" id="71997950"/>
<feature type="compositionally biased region" description="Basic and acidic residues" evidence="1">
    <location>
        <begin position="135"/>
        <end position="147"/>
    </location>
</feature>
<reference evidence="2 3" key="1">
    <citation type="journal article" date="2021" name="Environ. Microbiol.">
        <title>Gene family expansions and transcriptome signatures uncover fungal adaptations to wood decay.</title>
        <authorList>
            <person name="Hage H."/>
            <person name="Miyauchi S."/>
            <person name="Viragh M."/>
            <person name="Drula E."/>
            <person name="Min B."/>
            <person name="Chaduli D."/>
            <person name="Navarro D."/>
            <person name="Favel A."/>
            <person name="Norest M."/>
            <person name="Lesage-Meessen L."/>
            <person name="Balint B."/>
            <person name="Merenyi Z."/>
            <person name="de Eugenio L."/>
            <person name="Morin E."/>
            <person name="Martinez A.T."/>
            <person name="Baldrian P."/>
            <person name="Stursova M."/>
            <person name="Martinez M.J."/>
            <person name="Novotny C."/>
            <person name="Magnuson J.K."/>
            <person name="Spatafora J.W."/>
            <person name="Maurice S."/>
            <person name="Pangilinan J."/>
            <person name="Andreopoulos W."/>
            <person name="LaButti K."/>
            <person name="Hundley H."/>
            <person name="Na H."/>
            <person name="Kuo A."/>
            <person name="Barry K."/>
            <person name="Lipzen A."/>
            <person name="Henrissat B."/>
            <person name="Riley R."/>
            <person name="Ahrendt S."/>
            <person name="Nagy L.G."/>
            <person name="Grigoriev I.V."/>
            <person name="Martin F."/>
            <person name="Rosso M.N."/>
        </authorList>
    </citation>
    <scope>NUCLEOTIDE SEQUENCE [LARGE SCALE GENOMIC DNA]</scope>
    <source>
        <strain evidence="2 3">CIRM-BRFM 1785</strain>
    </source>
</reference>
<feature type="compositionally biased region" description="Pro residues" evidence="1">
    <location>
        <begin position="1"/>
        <end position="17"/>
    </location>
</feature>
<evidence type="ECO:0000313" key="2">
    <source>
        <dbReference type="EMBL" id="KAH9843182.1"/>
    </source>
</evidence>
<dbReference type="EMBL" id="JADCUA010000002">
    <property type="protein sequence ID" value="KAH9843182.1"/>
    <property type="molecule type" value="Genomic_DNA"/>
</dbReference>
<organism evidence="2 3">
    <name type="scientific">Rhodofomes roseus</name>
    <dbReference type="NCBI Taxonomy" id="34475"/>
    <lineage>
        <taxon>Eukaryota</taxon>
        <taxon>Fungi</taxon>
        <taxon>Dikarya</taxon>
        <taxon>Basidiomycota</taxon>
        <taxon>Agaricomycotina</taxon>
        <taxon>Agaricomycetes</taxon>
        <taxon>Polyporales</taxon>
        <taxon>Rhodofomes</taxon>
    </lineage>
</organism>
<feature type="region of interest" description="Disordered" evidence="1">
    <location>
        <begin position="166"/>
        <end position="194"/>
    </location>
</feature>